<evidence type="ECO:0000313" key="3">
    <source>
        <dbReference type="Proteomes" id="UP000297245"/>
    </source>
</evidence>
<dbReference type="Proteomes" id="UP000297245">
    <property type="component" value="Unassembled WGS sequence"/>
</dbReference>
<evidence type="ECO:0000256" key="1">
    <source>
        <dbReference type="SAM" id="MobiDB-lite"/>
    </source>
</evidence>
<name>A0A4V4HEG6_DENBC</name>
<reference evidence="2 3" key="1">
    <citation type="journal article" date="2019" name="Nat. Ecol. Evol.">
        <title>Megaphylogeny resolves global patterns of mushroom evolution.</title>
        <authorList>
            <person name="Varga T."/>
            <person name="Krizsan K."/>
            <person name="Foldi C."/>
            <person name="Dima B."/>
            <person name="Sanchez-Garcia M."/>
            <person name="Sanchez-Ramirez S."/>
            <person name="Szollosi G.J."/>
            <person name="Szarkandi J.G."/>
            <person name="Papp V."/>
            <person name="Albert L."/>
            <person name="Andreopoulos W."/>
            <person name="Angelini C."/>
            <person name="Antonin V."/>
            <person name="Barry K.W."/>
            <person name="Bougher N.L."/>
            <person name="Buchanan P."/>
            <person name="Buyck B."/>
            <person name="Bense V."/>
            <person name="Catcheside P."/>
            <person name="Chovatia M."/>
            <person name="Cooper J."/>
            <person name="Damon W."/>
            <person name="Desjardin D."/>
            <person name="Finy P."/>
            <person name="Geml J."/>
            <person name="Haridas S."/>
            <person name="Hughes K."/>
            <person name="Justo A."/>
            <person name="Karasinski D."/>
            <person name="Kautmanova I."/>
            <person name="Kiss B."/>
            <person name="Kocsube S."/>
            <person name="Kotiranta H."/>
            <person name="LaButti K.M."/>
            <person name="Lechner B.E."/>
            <person name="Liimatainen K."/>
            <person name="Lipzen A."/>
            <person name="Lukacs Z."/>
            <person name="Mihaltcheva S."/>
            <person name="Morgado L.N."/>
            <person name="Niskanen T."/>
            <person name="Noordeloos M.E."/>
            <person name="Ohm R.A."/>
            <person name="Ortiz-Santana B."/>
            <person name="Ovrebo C."/>
            <person name="Racz N."/>
            <person name="Riley R."/>
            <person name="Savchenko A."/>
            <person name="Shiryaev A."/>
            <person name="Soop K."/>
            <person name="Spirin V."/>
            <person name="Szebenyi C."/>
            <person name="Tomsovsky M."/>
            <person name="Tulloss R.E."/>
            <person name="Uehling J."/>
            <person name="Grigoriev I.V."/>
            <person name="Vagvolgyi C."/>
            <person name="Papp T."/>
            <person name="Martin F.M."/>
            <person name="Miettinen O."/>
            <person name="Hibbett D.S."/>
            <person name="Nagy L.G."/>
        </authorList>
    </citation>
    <scope>NUCLEOTIDE SEQUENCE [LARGE SCALE GENOMIC DNA]</scope>
    <source>
        <strain evidence="2 3">CBS 962.96</strain>
    </source>
</reference>
<feature type="region of interest" description="Disordered" evidence="1">
    <location>
        <begin position="22"/>
        <end position="64"/>
    </location>
</feature>
<keyword evidence="3" id="KW-1185">Reference proteome</keyword>
<feature type="compositionally biased region" description="Polar residues" evidence="1">
    <location>
        <begin position="53"/>
        <end position="64"/>
    </location>
</feature>
<accession>A0A4V4HEG6</accession>
<gene>
    <name evidence="2" type="ORF">K435DRAFT_863849</name>
</gene>
<evidence type="ECO:0000313" key="2">
    <source>
        <dbReference type="EMBL" id="THU90935.1"/>
    </source>
</evidence>
<proteinExistence type="predicted"/>
<sequence>MSSFDKSSLFSSDASSNVILHSITKDESSLPSNSRKTSVYPEYTHPSKDSKFQGISNSQSESELSANLTEGIRWLEALQDSH</sequence>
<dbReference type="AlphaFoldDB" id="A0A4V4HEG6"/>
<organism evidence="2 3">
    <name type="scientific">Dendrothele bispora (strain CBS 962.96)</name>
    <dbReference type="NCBI Taxonomy" id="1314807"/>
    <lineage>
        <taxon>Eukaryota</taxon>
        <taxon>Fungi</taxon>
        <taxon>Dikarya</taxon>
        <taxon>Basidiomycota</taxon>
        <taxon>Agaricomycotina</taxon>
        <taxon>Agaricomycetes</taxon>
        <taxon>Agaricomycetidae</taxon>
        <taxon>Agaricales</taxon>
        <taxon>Agaricales incertae sedis</taxon>
        <taxon>Dendrothele</taxon>
    </lineage>
</organism>
<dbReference type="EMBL" id="ML179320">
    <property type="protein sequence ID" value="THU90935.1"/>
    <property type="molecule type" value="Genomic_DNA"/>
</dbReference>
<protein>
    <submittedName>
        <fullName evidence="2">Uncharacterized protein</fullName>
    </submittedName>
</protein>